<gene>
    <name evidence="2" type="ORF">Ga0074812_105172</name>
</gene>
<dbReference type="EMBL" id="FAOZ01000005">
    <property type="protein sequence ID" value="CUU55521.1"/>
    <property type="molecule type" value="Genomic_DNA"/>
</dbReference>
<protein>
    <recommendedName>
        <fullName evidence="4">Lipoprotein</fullName>
    </recommendedName>
</protein>
<feature type="signal peptide" evidence="1">
    <location>
        <begin position="1"/>
        <end position="28"/>
    </location>
</feature>
<keyword evidence="1" id="KW-0732">Signal</keyword>
<evidence type="ECO:0000256" key="1">
    <source>
        <dbReference type="SAM" id="SignalP"/>
    </source>
</evidence>
<dbReference type="PROSITE" id="PS51257">
    <property type="entry name" value="PROKAR_LIPOPROTEIN"/>
    <property type="match status" value="1"/>
</dbReference>
<dbReference type="Proteomes" id="UP000198802">
    <property type="component" value="Unassembled WGS sequence"/>
</dbReference>
<feature type="chain" id="PRO_5039001626" description="Lipoprotein" evidence="1">
    <location>
        <begin position="29"/>
        <end position="214"/>
    </location>
</feature>
<sequence>MMKVMVRALRVMAAAIGVGLVLSTGACGGGSAGSGEADGAGTVTTSPGAWATDIPVELAGGASSPSAAAAAAAADPVAAPGAGGGAATQSAGDAGTGPLAGTIVPADFPIPPGATVTVSEAKATDATIRLERIAPAAAVAYYRAALPGAGYKFFQEAGSEGRTKVTFTGRSQSVQVLAGGTRTPDLVLVIFTQCTSAVSGGDIEGRRSDRVACV</sequence>
<reference evidence="3" key="1">
    <citation type="submission" date="2015-11" db="EMBL/GenBank/DDBJ databases">
        <authorList>
            <person name="Varghese N."/>
        </authorList>
    </citation>
    <scope>NUCLEOTIDE SEQUENCE [LARGE SCALE GENOMIC DNA]</scope>
    <source>
        <strain evidence="3">DSM 45899</strain>
    </source>
</reference>
<evidence type="ECO:0008006" key="4">
    <source>
        <dbReference type="Google" id="ProtNLM"/>
    </source>
</evidence>
<name>A0A0S4QJ18_9ACTN</name>
<proteinExistence type="predicted"/>
<dbReference type="AlphaFoldDB" id="A0A0S4QJ18"/>
<evidence type="ECO:0000313" key="2">
    <source>
        <dbReference type="EMBL" id="CUU55521.1"/>
    </source>
</evidence>
<organism evidence="2 3">
    <name type="scientific">Parafrankia irregularis</name>
    <dbReference type="NCBI Taxonomy" id="795642"/>
    <lineage>
        <taxon>Bacteria</taxon>
        <taxon>Bacillati</taxon>
        <taxon>Actinomycetota</taxon>
        <taxon>Actinomycetes</taxon>
        <taxon>Frankiales</taxon>
        <taxon>Frankiaceae</taxon>
        <taxon>Parafrankia</taxon>
    </lineage>
</organism>
<evidence type="ECO:0000313" key="3">
    <source>
        <dbReference type="Proteomes" id="UP000198802"/>
    </source>
</evidence>
<keyword evidence="3" id="KW-1185">Reference proteome</keyword>
<accession>A0A0S4QJ18</accession>